<evidence type="ECO:0000313" key="3">
    <source>
        <dbReference type="EMBL" id="EQD49918.1"/>
    </source>
</evidence>
<dbReference type="CDD" id="cd02035">
    <property type="entry name" value="ArsA"/>
    <property type="match status" value="1"/>
</dbReference>
<reference evidence="3" key="1">
    <citation type="submission" date="2013-08" db="EMBL/GenBank/DDBJ databases">
        <authorList>
            <person name="Mendez C."/>
            <person name="Richter M."/>
            <person name="Ferrer M."/>
            <person name="Sanchez J."/>
        </authorList>
    </citation>
    <scope>NUCLEOTIDE SEQUENCE</scope>
</reference>
<feature type="non-terminal residue" evidence="3">
    <location>
        <position position="172"/>
    </location>
</feature>
<proteinExistence type="inferred from homology"/>
<dbReference type="SUPFAM" id="SSF52540">
    <property type="entry name" value="P-loop containing nucleoside triphosphate hydrolases"/>
    <property type="match status" value="1"/>
</dbReference>
<dbReference type="PANTHER" id="PTHR10803:SF3">
    <property type="entry name" value="ATPASE GET3"/>
    <property type="match status" value="1"/>
</dbReference>
<dbReference type="PANTHER" id="PTHR10803">
    <property type="entry name" value="ARSENICAL PUMP-DRIVING ATPASE ARSENITE-TRANSLOCATING ATPASE"/>
    <property type="match status" value="1"/>
</dbReference>
<protein>
    <submittedName>
        <fullName evidence="3">Arsenite-activated ATPase ArsA</fullName>
    </submittedName>
</protein>
<dbReference type="InterPro" id="IPR025723">
    <property type="entry name" value="ArsA/GET3_ATPase-like"/>
</dbReference>
<dbReference type="EMBL" id="AUZX01009977">
    <property type="protein sequence ID" value="EQD49918.1"/>
    <property type="molecule type" value="Genomic_DNA"/>
</dbReference>
<sequence length="172" mass="18276">MLFLQNPPAFLFFTGKGGVGKTSLSCATAIHLARQGKKILLVSTDPASNVGQVFSQDIGNKITTISTVAGLSALEIDSQQVAQQYRERIVGPVRGALPDDVVKGIEEQLSGACTTEIAAFDEFTALLIDATLIADYEHIIFDTAPTGIPSVCCNCRAHGAVSSKRIRKALRV</sequence>
<organism evidence="3">
    <name type="scientific">mine drainage metagenome</name>
    <dbReference type="NCBI Taxonomy" id="410659"/>
    <lineage>
        <taxon>unclassified sequences</taxon>
        <taxon>metagenomes</taxon>
        <taxon>ecological metagenomes</taxon>
    </lineage>
</organism>
<accession>T0ZZ84</accession>
<dbReference type="AlphaFoldDB" id="T0ZZ84"/>
<comment type="caution">
    <text evidence="3">The sequence shown here is derived from an EMBL/GenBank/DDBJ whole genome shotgun (WGS) entry which is preliminary data.</text>
</comment>
<dbReference type="GO" id="GO:0005524">
    <property type="term" value="F:ATP binding"/>
    <property type="evidence" value="ECO:0007669"/>
    <property type="project" value="InterPro"/>
</dbReference>
<evidence type="ECO:0000259" key="2">
    <source>
        <dbReference type="Pfam" id="PF02374"/>
    </source>
</evidence>
<dbReference type="GO" id="GO:0016887">
    <property type="term" value="F:ATP hydrolysis activity"/>
    <property type="evidence" value="ECO:0007669"/>
    <property type="project" value="InterPro"/>
</dbReference>
<dbReference type="NCBIfam" id="TIGR00345">
    <property type="entry name" value="GET3_arsA_TRC40"/>
    <property type="match status" value="1"/>
</dbReference>
<name>T0ZZ84_9ZZZZ</name>
<reference evidence="3" key="2">
    <citation type="journal article" date="2014" name="ISME J.">
        <title>Microbial stratification in low pH oxic and suboxic macroscopic growths along an acid mine drainage.</title>
        <authorList>
            <person name="Mendez-Garcia C."/>
            <person name="Mesa V."/>
            <person name="Sprenger R.R."/>
            <person name="Richter M."/>
            <person name="Diez M.S."/>
            <person name="Solano J."/>
            <person name="Bargiela R."/>
            <person name="Golyshina O.V."/>
            <person name="Manteca A."/>
            <person name="Ramos J.L."/>
            <person name="Gallego J.R."/>
            <person name="Llorente I."/>
            <person name="Martins Dos Santos V.A."/>
            <person name="Jensen O.N."/>
            <person name="Pelaez A.I."/>
            <person name="Sanchez J."/>
            <person name="Ferrer M."/>
        </authorList>
    </citation>
    <scope>NUCLEOTIDE SEQUENCE</scope>
</reference>
<feature type="domain" description="ArsA/GET3 Anion-transporting ATPase-like" evidence="2">
    <location>
        <begin position="10"/>
        <end position="147"/>
    </location>
</feature>
<evidence type="ECO:0000256" key="1">
    <source>
        <dbReference type="ARBA" id="ARBA00011040"/>
    </source>
</evidence>
<comment type="similarity">
    <text evidence="1">Belongs to the arsA ATPase family.</text>
</comment>
<dbReference type="InterPro" id="IPR016300">
    <property type="entry name" value="ATPase_ArsA/GET3"/>
</dbReference>
<dbReference type="Pfam" id="PF02374">
    <property type="entry name" value="ArsA_ATPase"/>
    <property type="match status" value="1"/>
</dbReference>
<gene>
    <name evidence="3" type="ORF">B1A_13626</name>
</gene>
<dbReference type="Gene3D" id="3.40.50.300">
    <property type="entry name" value="P-loop containing nucleotide triphosphate hydrolases"/>
    <property type="match status" value="1"/>
</dbReference>
<dbReference type="InterPro" id="IPR027417">
    <property type="entry name" value="P-loop_NTPase"/>
</dbReference>